<sequence length="154" mass="16514">MADAPRARKMAKRISQIVASAIEHEVKDPRLTGVTITDTRVTGDLHEATVYYTVIGPKIDVEPDHQGVAQALESAKGRLRTMVGQGTGVRFTPSLTFVPDQVPDVARGIDDLLAKARAADAEVAARASGAVHAGEPDPYKPPRTTDDDEDDEDD</sequence>
<dbReference type="GO" id="GO:0043024">
    <property type="term" value="F:ribosomal small subunit binding"/>
    <property type="evidence" value="ECO:0007669"/>
    <property type="project" value="TreeGrafter"/>
</dbReference>
<dbReference type="RefSeq" id="WP_035280605.1">
    <property type="nucleotide sequence ID" value="NZ_AYXG01000070.1"/>
</dbReference>
<gene>
    <name evidence="2" type="primary">rbfA</name>
    <name evidence="4" type="ORF">UO65_1856</name>
</gene>
<feature type="compositionally biased region" description="Basic and acidic residues" evidence="3">
    <location>
        <begin position="134"/>
        <end position="145"/>
    </location>
</feature>
<dbReference type="EMBL" id="AYXG01000070">
    <property type="protein sequence ID" value="EWC62822.1"/>
    <property type="molecule type" value="Genomic_DNA"/>
</dbReference>
<dbReference type="InterPro" id="IPR020053">
    <property type="entry name" value="Ribosome-bd_factorA_CS"/>
</dbReference>
<dbReference type="Pfam" id="PF02033">
    <property type="entry name" value="RBFA"/>
    <property type="match status" value="1"/>
</dbReference>
<dbReference type="SUPFAM" id="SSF89919">
    <property type="entry name" value="Ribosome-binding factor A, RbfA"/>
    <property type="match status" value="1"/>
</dbReference>
<name>W7J1A7_9PSEU</name>
<dbReference type="OrthoDB" id="307788at2"/>
<comment type="similarity">
    <text evidence="2">Belongs to the RbfA family.</text>
</comment>
<proteinExistence type="inferred from homology"/>
<dbReference type="PROSITE" id="PS01319">
    <property type="entry name" value="RBFA"/>
    <property type="match status" value="1"/>
</dbReference>
<dbReference type="InterPro" id="IPR023799">
    <property type="entry name" value="RbfA_dom_sf"/>
</dbReference>
<dbReference type="NCBIfam" id="TIGR00082">
    <property type="entry name" value="rbfA"/>
    <property type="match status" value="1"/>
</dbReference>
<organism evidence="4 5">
    <name type="scientific">Actinokineospora spheciospongiae</name>
    <dbReference type="NCBI Taxonomy" id="909613"/>
    <lineage>
        <taxon>Bacteria</taxon>
        <taxon>Bacillati</taxon>
        <taxon>Actinomycetota</taxon>
        <taxon>Actinomycetes</taxon>
        <taxon>Pseudonocardiales</taxon>
        <taxon>Pseudonocardiaceae</taxon>
        <taxon>Actinokineospora</taxon>
    </lineage>
</organism>
<keyword evidence="1 2" id="KW-0690">Ribosome biogenesis</keyword>
<comment type="caution">
    <text evidence="4">The sequence shown here is derived from an EMBL/GenBank/DDBJ whole genome shotgun (WGS) entry which is preliminary data.</text>
</comment>
<dbReference type="GO" id="GO:0005829">
    <property type="term" value="C:cytosol"/>
    <property type="evidence" value="ECO:0007669"/>
    <property type="project" value="TreeGrafter"/>
</dbReference>
<dbReference type="Gene3D" id="3.30.300.20">
    <property type="match status" value="1"/>
</dbReference>
<evidence type="ECO:0000256" key="3">
    <source>
        <dbReference type="SAM" id="MobiDB-lite"/>
    </source>
</evidence>
<dbReference type="HAMAP" id="MF_00003">
    <property type="entry name" value="RbfA"/>
    <property type="match status" value="1"/>
</dbReference>
<keyword evidence="5" id="KW-1185">Reference proteome</keyword>
<protein>
    <recommendedName>
        <fullName evidence="2">Ribosome-binding factor A</fullName>
    </recommendedName>
</protein>
<evidence type="ECO:0000256" key="2">
    <source>
        <dbReference type="HAMAP-Rule" id="MF_00003"/>
    </source>
</evidence>
<comment type="subunit">
    <text evidence="2">Monomer. Binds 30S ribosomal subunits, but not 50S ribosomal subunits or 70S ribosomes.</text>
</comment>
<dbReference type="GO" id="GO:0030490">
    <property type="term" value="P:maturation of SSU-rRNA"/>
    <property type="evidence" value="ECO:0007669"/>
    <property type="project" value="UniProtKB-UniRule"/>
</dbReference>
<dbReference type="PATRIC" id="fig|909613.9.peg.1867"/>
<dbReference type="PANTHER" id="PTHR33515">
    <property type="entry name" value="RIBOSOME-BINDING FACTOR A, CHLOROPLASTIC-RELATED"/>
    <property type="match status" value="1"/>
</dbReference>
<dbReference type="AlphaFoldDB" id="W7J1A7"/>
<evidence type="ECO:0000313" key="5">
    <source>
        <dbReference type="Proteomes" id="UP000019277"/>
    </source>
</evidence>
<evidence type="ECO:0000313" key="4">
    <source>
        <dbReference type="EMBL" id="EWC62822.1"/>
    </source>
</evidence>
<comment type="function">
    <text evidence="2">One of several proteins that assist in the late maturation steps of the functional core of the 30S ribosomal subunit. Associates with free 30S ribosomal subunits (but not with 30S subunits that are part of 70S ribosomes or polysomes). Required for efficient processing of 16S rRNA. May interact with the 5'-terminal helix region of 16S rRNA.</text>
</comment>
<dbReference type="STRING" id="909613.UO65_1856"/>
<comment type="subcellular location">
    <subcellularLocation>
        <location evidence="2">Cytoplasm</location>
    </subcellularLocation>
</comment>
<dbReference type="InterPro" id="IPR015946">
    <property type="entry name" value="KH_dom-like_a/b"/>
</dbReference>
<reference evidence="4 5" key="1">
    <citation type="journal article" date="2014" name="Genome Announc.">
        <title>Draft Genome Sequence of the Antitrypanosomally Active Sponge-Associated Bacterium Actinokineospora sp. Strain EG49.</title>
        <authorList>
            <person name="Harjes J."/>
            <person name="Ryu T."/>
            <person name="Abdelmohsen U.R."/>
            <person name="Moitinho-Silva L."/>
            <person name="Horn H."/>
            <person name="Ravasi T."/>
            <person name="Hentschel U."/>
        </authorList>
    </citation>
    <scope>NUCLEOTIDE SEQUENCE [LARGE SCALE GENOMIC DNA]</scope>
    <source>
        <strain evidence="4 5">EG49</strain>
    </source>
</reference>
<keyword evidence="2" id="KW-0963">Cytoplasm</keyword>
<feature type="region of interest" description="Disordered" evidence="3">
    <location>
        <begin position="125"/>
        <end position="154"/>
    </location>
</feature>
<dbReference type="eggNOG" id="COG0858">
    <property type="taxonomic scope" value="Bacteria"/>
</dbReference>
<evidence type="ECO:0000256" key="1">
    <source>
        <dbReference type="ARBA" id="ARBA00022517"/>
    </source>
</evidence>
<dbReference type="InterPro" id="IPR000238">
    <property type="entry name" value="RbfA"/>
</dbReference>
<accession>W7J1A7</accession>
<dbReference type="PANTHER" id="PTHR33515:SF1">
    <property type="entry name" value="RIBOSOME-BINDING FACTOR A, CHLOROPLASTIC-RELATED"/>
    <property type="match status" value="1"/>
</dbReference>
<dbReference type="Proteomes" id="UP000019277">
    <property type="component" value="Unassembled WGS sequence"/>
</dbReference>